<keyword evidence="9" id="KW-0460">Magnesium</keyword>
<evidence type="ECO:0000313" key="15">
    <source>
        <dbReference type="Proteomes" id="UP001140949"/>
    </source>
</evidence>
<dbReference type="InterPro" id="IPR038887">
    <property type="entry name" value="Nus1/NgBR"/>
</dbReference>
<dbReference type="InterPro" id="IPR036424">
    <property type="entry name" value="UPP_synth-like_sf"/>
</dbReference>
<reference evidence="14" key="2">
    <citation type="submission" date="2023-04" db="EMBL/GenBank/DDBJ databases">
        <authorList>
            <person name="Bruccoleri R.E."/>
            <person name="Oakeley E.J."/>
            <person name="Faust A.-M."/>
            <person name="Dessus-Babus S."/>
            <person name="Altorfer M."/>
            <person name="Burckhardt D."/>
            <person name="Oertli M."/>
            <person name="Naumann U."/>
            <person name="Petersen F."/>
            <person name="Wong J."/>
        </authorList>
    </citation>
    <scope>NUCLEOTIDE SEQUENCE</scope>
    <source>
        <strain evidence="14">GSM-AAB239-AS_SAM_17_03QT</strain>
        <tissue evidence="14">Leaf</tissue>
    </source>
</reference>
<evidence type="ECO:0000256" key="8">
    <source>
        <dbReference type="ARBA" id="ARBA00022824"/>
    </source>
</evidence>
<organism evidence="14 15">
    <name type="scientific">Iris pallida</name>
    <name type="common">Sweet iris</name>
    <dbReference type="NCBI Taxonomy" id="29817"/>
    <lineage>
        <taxon>Eukaryota</taxon>
        <taxon>Viridiplantae</taxon>
        <taxon>Streptophyta</taxon>
        <taxon>Embryophyta</taxon>
        <taxon>Tracheophyta</taxon>
        <taxon>Spermatophyta</taxon>
        <taxon>Magnoliopsida</taxon>
        <taxon>Liliopsida</taxon>
        <taxon>Asparagales</taxon>
        <taxon>Iridaceae</taxon>
        <taxon>Iridoideae</taxon>
        <taxon>Irideae</taxon>
        <taxon>Iris</taxon>
    </lineage>
</organism>
<comment type="cofactor">
    <cofactor evidence="1">
        <name>Mg(2+)</name>
        <dbReference type="ChEBI" id="CHEBI:18420"/>
    </cofactor>
</comment>
<proteinExistence type="inferred from homology"/>
<name>A0AAX6EX14_IRIPA</name>
<protein>
    <recommendedName>
        <fullName evidence="5">ditrans,polycis-polyprenyl diphosphate synthase [(2E,6E)-farnesyldiphosphate specific]</fullName>
        <ecNumber evidence="5">2.5.1.87</ecNumber>
    </recommendedName>
</protein>
<evidence type="ECO:0000256" key="5">
    <source>
        <dbReference type="ARBA" id="ARBA00012596"/>
    </source>
</evidence>
<evidence type="ECO:0000256" key="7">
    <source>
        <dbReference type="ARBA" id="ARBA00022692"/>
    </source>
</evidence>
<keyword evidence="6" id="KW-0808">Transferase</keyword>
<evidence type="ECO:0000256" key="13">
    <source>
        <dbReference type="SAM" id="Phobius"/>
    </source>
</evidence>
<gene>
    <name evidence="14" type="ORF">M6B38_166825</name>
</gene>
<evidence type="ECO:0000256" key="11">
    <source>
        <dbReference type="ARBA" id="ARBA00023136"/>
    </source>
</evidence>
<evidence type="ECO:0000256" key="6">
    <source>
        <dbReference type="ARBA" id="ARBA00022679"/>
    </source>
</evidence>
<comment type="catalytic activity">
    <reaction evidence="12">
        <text>n isopentenyl diphosphate + (2E,6E)-farnesyl diphosphate = a di-trans,poly-cis-polyprenyl diphosphate + n diphosphate</text>
        <dbReference type="Rhea" id="RHEA:53008"/>
        <dbReference type="Rhea" id="RHEA-COMP:19494"/>
        <dbReference type="ChEBI" id="CHEBI:33019"/>
        <dbReference type="ChEBI" id="CHEBI:128769"/>
        <dbReference type="ChEBI" id="CHEBI:136960"/>
        <dbReference type="ChEBI" id="CHEBI:175763"/>
        <dbReference type="EC" id="2.5.1.87"/>
    </reaction>
</comment>
<evidence type="ECO:0000313" key="14">
    <source>
        <dbReference type="EMBL" id="KAJ6808399.1"/>
    </source>
</evidence>
<dbReference type="GO" id="GO:0045547">
    <property type="term" value="F:ditrans,polycis-polyprenyl diphosphate synthase [(2E,6E)-farnesyl diphosphate specific] activity"/>
    <property type="evidence" value="ECO:0007669"/>
    <property type="project" value="UniProtKB-EC"/>
</dbReference>
<comment type="caution">
    <text evidence="14">The sequence shown here is derived from an EMBL/GenBank/DDBJ whole genome shotgun (WGS) entry which is preliminary data.</text>
</comment>
<evidence type="ECO:0000256" key="2">
    <source>
        <dbReference type="ARBA" id="ARBA00004586"/>
    </source>
</evidence>
<keyword evidence="15" id="KW-1185">Reference proteome</keyword>
<dbReference type="PANTHER" id="PTHR21528:SF0">
    <property type="entry name" value="DEHYDRODOLICHYL DIPHOSPHATE SYNTHASE COMPLEX SUBUNIT NUS1"/>
    <property type="match status" value="1"/>
</dbReference>
<keyword evidence="10 13" id="KW-1133">Transmembrane helix</keyword>
<dbReference type="GO" id="GO:0005789">
    <property type="term" value="C:endoplasmic reticulum membrane"/>
    <property type="evidence" value="ECO:0007669"/>
    <property type="project" value="UniProtKB-SubCell"/>
</dbReference>
<dbReference type="PANTHER" id="PTHR21528">
    <property type="entry name" value="DEHYDRODOLICHYL DIPHOSPHATE SYNTHASE COMPLEX SUBUNIT NUS1"/>
    <property type="match status" value="1"/>
</dbReference>
<dbReference type="EC" id="2.5.1.87" evidence="5"/>
<evidence type="ECO:0000256" key="1">
    <source>
        <dbReference type="ARBA" id="ARBA00001946"/>
    </source>
</evidence>
<evidence type="ECO:0000256" key="9">
    <source>
        <dbReference type="ARBA" id="ARBA00022842"/>
    </source>
</evidence>
<feature type="transmembrane region" description="Helical" evidence="13">
    <location>
        <begin position="23"/>
        <end position="56"/>
    </location>
</feature>
<evidence type="ECO:0000256" key="4">
    <source>
        <dbReference type="ARBA" id="ARBA00005432"/>
    </source>
</evidence>
<evidence type="ECO:0000256" key="10">
    <source>
        <dbReference type="ARBA" id="ARBA00022989"/>
    </source>
</evidence>
<comment type="pathway">
    <text evidence="3">Protein modification; protein glycosylation.</text>
</comment>
<dbReference type="GO" id="GO:1904423">
    <property type="term" value="C:dehydrodolichyl diphosphate synthase complex"/>
    <property type="evidence" value="ECO:0007669"/>
    <property type="project" value="InterPro"/>
</dbReference>
<dbReference type="AlphaFoldDB" id="A0AAX6EX14"/>
<keyword evidence="11 13" id="KW-0472">Membrane</keyword>
<keyword evidence="8" id="KW-0256">Endoplasmic reticulum</keyword>
<evidence type="ECO:0000256" key="3">
    <source>
        <dbReference type="ARBA" id="ARBA00004922"/>
    </source>
</evidence>
<dbReference type="EMBL" id="JANAVB010033417">
    <property type="protein sequence ID" value="KAJ6808399.1"/>
    <property type="molecule type" value="Genomic_DNA"/>
</dbReference>
<keyword evidence="7 13" id="KW-0812">Transmembrane</keyword>
<dbReference type="SUPFAM" id="SSF64005">
    <property type="entry name" value="Undecaprenyl diphosphate synthase"/>
    <property type="match status" value="1"/>
</dbReference>
<sequence>MVLIDEMEILSALLSRINTSMVLGYILGFFWCLLHLLVSIMLVGSHLIQVLVYYVISSGFIQKYQNFQLHKLRYLAVVIDSEDAKNTKQVQQLLQWLITIGVKYVTLYDMEGVLKKYLGGDSSSLNKSCSDADEKPVISIINQGNMTIELLSFSDGKEAVAKASTFLCSNYLKGDAVGCNKIEPTFTESDISAALKIVGYGGPDPDLLLVYGTARCHLGFPAWRIRYTEIVHMGPLKSMNYGAIVKAIYDFSKKHQNYGT</sequence>
<dbReference type="Proteomes" id="UP001140949">
    <property type="component" value="Unassembled WGS sequence"/>
</dbReference>
<accession>A0AAX6EX14</accession>
<comment type="similarity">
    <text evidence="4">Belongs to the UPP synthase family.</text>
</comment>
<dbReference type="Gene3D" id="3.40.1180.10">
    <property type="entry name" value="Decaprenyl diphosphate synthase-like"/>
    <property type="match status" value="1"/>
</dbReference>
<comment type="subcellular location">
    <subcellularLocation>
        <location evidence="2">Endoplasmic reticulum membrane</location>
    </subcellularLocation>
</comment>
<evidence type="ECO:0000256" key="12">
    <source>
        <dbReference type="ARBA" id="ARBA00047353"/>
    </source>
</evidence>
<reference evidence="14" key="1">
    <citation type="journal article" date="2023" name="GigaByte">
        <title>Genome assembly of the bearded iris, Iris pallida Lam.</title>
        <authorList>
            <person name="Bruccoleri R.E."/>
            <person name="Oakeley E.J."/>
            <person name="Faust A.M.E."/>
            <person name="Altorfer M."/>
            <person name="Dessus-Babus S."/>
            <person name="Burckhardt D."/>
            <person name="Oertli M."/>
            <person name="Naumann U."/>
            <person name="Petersen F."/>
            <person name="Wong J."/>
        </authorList>
    </citation>
    <scope>NUCLEOTIDE SEQUENCE</scope>
    <source>
        <strain evidence="14">GSM-AAB239-AS_SAM_17_03QT</strain>
    </source>
</reference>